<evidence type="ECO:0000256" key="8">
    <source>
        <dbReference type="ARBA" id="ARBA00042850"/>
    </source>
</evidence>
<gene>
    <name evidence="12" type="ORF">Sste5346_002380</name>
</gene>
<dbReference type="EMBL" id="JAWCUI010000009">
    <property type="protein sequence ID" value="KAL1900655.1"/>
    <property type="molecule type" value="Genomic_DNA"/>
</dbReference>
<comment type="similarity">
    <text evidence="1">Belongs to the ADP-ribosylglycohydrolase family.</text>
</comment>
<evidence type="ECO:0000256" key="3">
    <source>
        <dbReference type="ARBA" id="ARBA00022801"/>
    </source>
</evidence>
<keyword evidence="3" id="KW-0378">Hydrolase</keyword>
<reference evidence="12 13" key="1">
    <citation type="journal article" date="2024" name="IMA Fungus">
        <title>IMA Genome - F19 : A genome assembly and annotation guide to empower mycologists, including annotated draft genome sequences of Ceratocystis pirilliformis, Diaporthe australafricana, Fusarium ophioides, Paecilomyces lecythidis, and Sporothrix stenoceras.</title>
        <authorList>
            <person name="Aylward J."/>
            <person name="Wilson A.M."/>
            <person name="Visagie C.M."/>
            <person name="Spraker J."/>
            <person name="Barnes I."/>
            <person name="Buitendag C."/>
            <person name="Ceriani C."/>
            <person name="Del Mar Angel L."/>
            <person name="du Plessis D."/>
            <person name="Fuchs T."/>
            <person name="Gasser K."/>
            <person name="Kramer D."/>
            <person name="Li W."/>
            <person name="Munsamy K."/>
            <person name="Piso A."/>
            <person name="Price J.L."/>
            <person name="Sonnekus B."/>
            <person name="Thomas C."/>
            <person name="van der Nest A."/>
            <person name="van Dijk A."/>
            <person name="van Heerden A."/>
            <person name="van Vuuren N."/>
            <person name="Yilmaz N."/>
            <person name="Duong T.A."/>
            <person name="van der Merwe N.A."/>
            <person name="Wingfield M.J."/>
            <person name="Wingfield B.D."/>
        </authorList>
    </citation>
    <scope>NUCLEOTIDE SEQUENCE [LARGE SCALE GENOMIC DNA]</scope>
    <source>
        <strain evidence="12 13">CMW 5346</strain>
    </source>
</reference>
<evidence type="ECO:0000256" key="1">
    <source>
        <dbReference type="ARBA" id="ARBA00010702"/>
    </source>
</evidence>
<dbReference type="PANTHER" id="PTHR16222">
    <property type="entry name" value="ADP-RIBOSYLGLYCOHYDROLASE"/>
    <property type="match status" value="1"/>
</dbReference>
<evidence type="ECO:0000256" key="5">
    <source>
        <dbReference type="ARBA" id="ARBA00042398"/>
    </source>
</evidence>
<evidence type="ECO:0000256" key="2">
    <source>
        <dbReference type="ARBA" id="ARBA00012255"/>
    </source>
</evidence>
<dbReference type="PANTHER" id="PTHR16222:SF24">
    <property type="entry name" value="ADP-RIBOSYLHYDROLASE ARH3"/>
    <property type="match status" value="1"/>
</dbReference>
<evidence type="ECO:0000256" key="6">
    <source>
        <dbReference type="ARBA" id="ARBA00042471"/>
    </source>
</evidence>
<evidence type="ECO:0000256" key="10">
    <source>
        <dbReference type="ARBA" id="ARBA00043193"/>
    </source>
</evidence>
<dbReference type="Gene3D" id="1.10.4080.10">
    <property type="entry name" value="ADP-ribosylation/Crystallin J1"/>
    <property type="match status" value="1"/>
</dbReference>
<comment type="caution">
    <text evidence="12">The sequence shown here is derived from an EMBL/GenBank/DDBJ whole genome shotgun (WGS) entry which is preliminary data.</text>
</comment>
<organism evidence="12 13">
    <name type="scientific">Sporothrix stenoceras</name>
    <dbReference type="NCBI Taxonomy" id="5173"/>
    <lineage>
        <taxon>Eukaryota</taxon>
        <taxon>Fungi</taxon>
        <taxon>Dikarya</taxon>
        <taxon>Ascomycota</taxon>
        <taxon>Pezizomycotina</taxon>
        <taxon>Sordariomycetes</taxon>
        <taxon>Sordariomycetidae</taxon>
        <taxon>Ophiostomatales</taxon>
        <taxon>Ophiostomataceae</taxon>
        <taxon>Sporothrix</taxon>
    </lineage>
</organism>
<dbReference type="InterPro" id="IPR005502">
    <property type="entry name" value="Ribosyl_crysJ1"/>
</dbReference>
<proteinExistence type="inferred from homology"/>
<evidence type="ECO:0000256" key="9">
    <source>
        <dbReference type="ARBA" id="ARBA00043187"/>
    </source>
</evidence>
<dbReference type="EC" id="3.2.1.143" evidence="2"/>
<evidence type="ECO:0000313" key="12">
    <source>
        <dbReference type="EMBL" id="KAL1900655.1"/>
    </source>
</evidence>
<dbReference type="SUPFAM" id="SSF101478">
    <property type="entry name" value="ADP-ribosylglycohydrolase"/>
    <property type="match status" value="1"/>
</dbReference>
<dbReference type="Pfam" id="PF03747">
    <property type="entry name" value="ADP_ribosyl_GH"/>
    <property type="match status" value="1"/>
</dbReference>
<keyword evidence="13" id="KW-1185">Reference proteome</keyword>
<dbReference type="InterPro" id="IPR050792">
    <property type="entry name" value="ADP-ribosylglycohydrolase"/>
</dbReference>
<dbReference type="InterPro" id="IPR036705">
    <property type="entry name" value="Ribosyl_crysJ1_sf"/>
</dbReference>
<protein>
    <recommendedName>
        <fullName evidence="4">ADP-ribosylhydrolase ARH3</fullName>
        <ecNumber evidence="2">3.2.1.143</ecNumber>
    </recommendedName>
    <alternativeName>
        <fullName evidence="5">ADP-ribose glycohydrolase ARH3</fullName>
    </alternativeName>
    <alternativeName>
        <fullName evidence="6">ADP-ribosylhydrolase 3</fullName>
    </alternativeName>
    <alternativeName>
        <fullName evidence="9">O-acetyl-ADP-ribose deacetylase ARH3</fullName>
    </alternativeName>
    <alternativeName>
        <fullName evidence="10">Poly(ADP-ribose) glycohydrolase ARH3</fullName>
    </alternativeName>
    <alternativeName>
        <fullName evidence="8">[Protein ADP-ribosylarginine] hydrolase-like protein 2</fullName>
    </alternativeName>
    <alternativeName>
        <fullName evidence="7">[Protein ADP-ribosylserine] hydrolase</fullName>
    </alternativeName>
</protein>
<evidence type="ECO:0000256" key="7">
    <source>
        <dbReference type="ARBA" id="ARBA00042722"/>
    </source>
</evidence>
<evidence type="ECO:0000256" key="4">
    <source>
        <dbReference type="ARBA" id="ARBA00041057"/>
    </source>
</evidence>
<sequence length="375" mass="40050">MAPTKQRLLGALLGVHAGDSFGAAHEFDSWYTIQKNFPPNGNIPRAITGGGPFKWSPGHATDDTDNTRAVLLAYSEVVVKATADKEQYGTEPTDTFLSISQTAGKHMLQWYSGPWPGRPDRSRPKDVGGATSAGLTLFARAARQDPRKAGAGPGRCGNGSLMRCIPTALFARDHERLVQETALISAITHNDWRCILACVAYNVMVREMVYNDVTPDTAVSKALEVLADPETSDTIVAALTVGSAAPDTSTYDANRAEVEAAIEKCRGPDFDVGVLANVGPQKAELKDGEKALPLAGNGYVLESLSLAVGALLDTKRSWEDLIVDVVRVGRDTDTNGAIAGGLVGARDGLDAIPAEWRAKLQFRDEFTKLVDQICG</sequence>
<evidence type="ECO:0000313" key="13">
    <source>
        <dbReference type="Proteomes" id="UP001583186"/>
    </source>
</evidence>
<evidence type="ECO:0000256" key="11">
    <source>
        <dbReference type="ARBA" id="ARBA00049015"/>
    </source>
</evidence>
<name>A0ABR3ZIX3_9PEZI</name>
<accession>A0ABR3ZIX3</accession>
<dbReference type="Proteomes" id="UP001583186">
    <property type="component" value="Unassembled WGS sequence"/>
</dbReference>
<comment type="catalytic activity">
    <reaction evidence="11">
        <text>alpha-NAD(+) + H2O = ADP-D-ribose + nicotinamide + H(+)</text>
        <dbReference type="Rhea" id="RHEA:68792"/>
        <dbReference type="ChEBI" id="CHEBI:15377"/>
        <dbReference type="ChEBI" id="CHEBI:15378"/>
        <dbReference type="ChEBI" id="CHEBI:17154"/>
        <dbReference type="ChEBI" id="CHEBI:57967"/>
        <dbReference type="ChEBI" id="CHEBI:77017"/>
    </reaction>
</comment>